<evidence type="ECO:0008006" key="4">
    <source>
        <dbReference type="Google" id="ProtNLM"/>
    </source>
</evidence>
<evidence type="ECO:0000313" key="2">
    <source>
        <dbReference type="EMBL" id="GAA4746570.1"/>
    </source>
</evidence>
<dbReference type="Proteomes" id="UP001500121">
    <property type="component" value="Unassembled WGS sequence"/>
</dbReference>
<evidence type="ECO:0000256" key="1">
    <source>
        <dbReference type="SAM" id="MobiDB-lite"/>
    </source>
</evidence>
<evidence type="ECO:0000313" key="3">
    <source>
        <dbReference type="Proteomes" id="UP001500121"/>
    </source>
</evidence>
<proteinExistence type="predicted"/>
<keyword evidence="3" id="KW-1185">Reference proteome</keyword>
<sequence>MDPGERASVRFPGSREDREDGVMTDAERRKDQLTTAPAATEEDAAPRIDVDSSEAGVRRITVRDDAAVRPGGTGD</sequence>
<name>A0ABP8Z4Y3_9MICO</name>
<feature type="region of interest" description="Disordered" evidence="1">
    <location>
        <begin position="1"/>
        <end position="56"/>
    </location>
</feature>
<feature type="compositionally biased region" description="Basic and acidic residues" evidence="1">
    <location>
        <begin position="1"/>
        <end position="32"/>
    </location>
</feature>
<comment type="caution">
    <text evidence="2">The sequence shown here is derived from an EMBL/GenBank/DDBJ whole genome shotgun (WGS) entry which is preliminary data.</text>
</comment>
<accession>A0ABP8Z4Y3</accession>
<organism evidence="2 3">
    <name type="scientific">Amnibacterium soli</name>
    <dbReference type="NCBI Taxonomy" id="1282736"/>
    <lineage>
        <taxon>Bacteria</taxon>
        <taxon>Bacillati</taxon>
        <taxon>Actinomycetota</taxon>
        <taxon>Actinomycetes</taxon>
        <taxon>Micrococcales</taxon>
        <taxon>Microbacteriaceae</taxon>
        <taxon>Amnibacterium</taxon>
    </lineage>
</organism>
<gene>
    <name evidence="2" type="ORF">GCM10025783_18220</name>
</gene>
<dbReference type="EMBL" id="BAABLP010000003">
    <property type="protein sequence ID" value="GAA4746570.1"/>
    <property type="molecule type" value="Genomic_DNA"/>
</dbReference>
<reference evidence="3" key="1">
    <citation type="journal article" date="2019" name="Int. J. Syst. Evol. Microbiol.">
        <title>The Global Catalogue of Microorganisms (GCM) 10K type strain sequencing project: providing services to taxonomists for standard genome sequencing and annotation.</title>
        <authorList>
            <consortium name="The Broad Institute Genomics Platform"/>
            <consortium name="The Broad Institute Genome Sequencing Center for Infectious Disease"/>
            <person name="Wu L."/>
            <person name="Ma J."/>
        </authorList>
    </citation>
    <scope>NUCLEOTIDE SEQUENCE [LARGE SCALE GENOMIC DNA]</scope>
    <source>
        <strain evidence="3">JCM 19015</strain>
    </source>
</reference>
<protein>
    <recommendedName>
        <fullName evidence="4">Multidrug transporter</fullName>
    </recommendedName>
</protein>